<evidence type="ECO:0000313" key="1">
    <source>
        <dbReference type="EMBL" id="KAK1868762.1"/>
    </source>
</evidence>
<evidence type="ECO:0000313" key="2">
    <source>
        <dbReference type="Proteomes" id="UP000798662"/>
    </source>
</evidence>
<comment type="caution">
    <text evidence="1">The sequence shown here is derived from an EMBL/GenBank/DDBJ whole genome shotgun (WGS) entry which is preliminary data.</text>
</comment>
<accession>A0ACC3CEY9</accession>
<sequence>MPFRLAHISDVHVSAPSSTPSPASTSFFKHVATNKRLLGWLTLRTARGADAYPPAVFAAALADILFAKYFGDVATPDMNFGRPYEDEDHLPREAGFPYVKLLGPAKAIALVCLNSGVATSAFESCGTVGAAQAAAADAACGAAVEAGARFLVVAVHHPPRVCHGAWKEANRGLGDIWRLTRLCARWEVGLLLHGHNHVPYRGWMDGSPSTLIADAGSGTYVGGGTDVMARYNVYEIDEGGGGLVGISARVWDPSTEGFSTLPLGIPPRPAGVVPAEGGGG</sequence>
<name>A0ACC3CEY9_PYRYE</name>
<organism evidence="1 2">
    <name type="scientific">Pyropia yezoensis</name>
    <name type="common">Susabi-nori</name>
    <name type="synonym">Porphyra yezoensis</name>
    <dbReference type="NCBI Taxonomy" id="2788"/>
    <lineage>
        <taxon>Eukaryota</taxon>
        <taxon>Rhodophyta</taxon>
        <taxon>Bangiophyceae</taxon>
        <taxon>Bangiales</taxon>
        <taxon>Bangiaceae</taxon>
        <taxon>Pyropia</taxon>
    </lineage>
</organism>
<dbReference type="EMBL" id="CM020620">
    <property type="protein sequence ID" value="KAK1868762.1"/>
    <property type="molecule type" value="Genomic_DNA"/>
</dbReference>
<protein>
    <submittedName>
        <fullName evidence="1">Uncharacterized protein</fullName>
    </submittedName>
</protein>
<dbReference type="Proteomes" id="UP000798662">
    <property type="component" value="Chromosome 3"/>
</dbReference>
<gene>
    <name evidence="1" type="ORF">I4F81_011245</name>
</gene>
<keyword evidence="2" id="KW-1185">Reference proteome</keyword>
<reference evidence="1" key="1">
    <citation type="submission" date="2019-11" db="EMBL/GenBank/DDBJ databases">
        <title>Nori genome reveals adaptations in red seaweeds to the harsh intertidal environment.</title>
        <authorList>
            <person name="Wang D."/>
            <person name="Mao Y."/>
        </authorList>
    </citation>
    <scope>NUCLEOTIDE SEQUENCE</scope>
    <source>
        <tissue evidence="1">Gametophyte</tissue>
    </source>
</reference>
<proteinExistence type="predicted"/>